<accession>A0A1F6LSB5</accession>
<dbReference type="Pfam" id="PF13439">
    <property type="entry name" value="Glyco_transf_4"/>
    <property type="match status" value="1"/>
</dbReference>
<dbReference type="EMBL" id="MFPV01000016">
    <property type="protein sequence ID" value="OGH62236.1"/>
    <property type="molecule type" value="Genomic_DNA"/>
</dbReference>
<name>A0A1F6LSB5_9BACT</name>
<sequence length="381" mass="42187">MKILMIITEGDLGGAQRHVRDISEELTRRGHAVTIAVGGEQAHEHGAFAPNEMSVPIVHLRHLVRPLSFGKDVRAFFEIFRLVRHVRPDIVHCHSSKAGAIASIAGRFAGAVVVYTAHGFVFREELGMFTEQFYEWSERVASWFRHRVIAVSQSDADAARSRHVVAARKLLTIPNGIDLNLEHDLESPEAARHLLSAWTGEDLTHAKIALSIANFFVVKNVPLLVRAFEYVIPRVPEARLVLIGDGVQRALCETIVAHSNTLRGKVFFVGKRPHAFRVLRAADVMCLASTKEGLPYVVLEAKLARTPVVATRVGGVPEMGEGEDLRLVVPHSAEMLSDAIVDILRRPHRAAAPIEKVFSLSAMVDAIEGVYSQIVFERRKN</sequence>
<dbReference type="PANTHER" id="PTHR12526:SF636">
    <property type="entry name" value="BLL3647 PROTEIN"/>
    <property type="match status" value="1"/>
</dbReference>
<comment type="caution">
    <text evidence="2">The sequence shown here is derived from an EMBL/GenBank/DDBJ whole genome shotgun (WGS) entry which is preliminary data.</text>
</comment>
<evidence type="ECO:0000313" key="2">
    <source>
        <dbReference type="EMBL" id="OGH62236.1"/>
    </source>
</evidence>
<dbReference type="GO" id="GO:0016757">
    <property type="term" value="F:glycosyltransferase activity"/>
    <property type="evidence" value="ECO:0007669"/>
    <property type="project" value="TreeGrafter"/>
</dbReference>
<feature type="domain" description="Glycosyltransferase subfamily 4-like N-terminal" evidence="1">
    <location>
        <begin position="13"/>
        <end position="180"/>
    </location>
</feature>
<dbReference type="AlphaFoldDB" id="A0A1F6LSB5"/>
<gene>
    <name evidence="2" type="ORF">A2848_02075</name>
</gene>
<evidence type="ECO:0000313" key="3">
    <source>
        <dbReference type="Proteomes" id="UP000176329"/>
    </source>
</evidence>
<dbReference type="Proteomes" id="UP000176329">
    <property type="component" value="Unassembled WGS sequence"/>
</dbReference>
<dbReference type="SUPFAM" id="SSF53756">
    <property type="entry name" value="UDP-Glycosyltransferase/glycogen phosphorylase"/>
    <property type="match status" value="1"/>
</dbReference>
<protein>
    <recommendedName>
        <fullName evidence="1">Glycosyltransferase subfamily 4-like N-terminal domain-containing protein</fullName>
    </recommendedName>
</protein>
<dbReference type="InterPro" id="IPR028098">
    <property type="entry name" value="Glyco_trans_4-like_N"/>
</dbReference>
<dbReference type="Pfam" id="PF13692">
    <property type="entry name" value="Glyco_trans_1_4"/>
    <property type="match status" value="1"/>
</dbReference>
<proteinExistence type="predicted"/>
<evidence type="ECO:0000259" key="1">
    <source>
        <dbReference type="Pfam" id="PF13439"/>
    </source>
</evidence>
<dbReference type="PANTHER" id="PTHR12526">
    <property type="entry name" value="GLYCOSYLTRANSFERASE"/>
    <property type="match status" value="1"/>
</dbReference>
<organism evidence="2 3">
    <name type="scientific">Candidatus Magasanikbacteria bacterium RIFCSPHIGHO2_01_FULL_50_8</name>
    <dbReference type="NCBI Taxonomy" id="1798674"/>
    <lineage>
        <taxon>Bacteria</taxon>
        <taxon>Candidatus Magasanikiibacteriota</taxon>
    </lineage>
</organism>
<dbReference type="Gene3D" id="3.40.50.2000">
    <property type="entry name" value="Glycogen Phosphorylase B"/>
    <property type="match status" value="2"/>
</dbReference>
<reference evidence="2 3" key="1">
    <citation type="journal article" date="2016" name="Nat. Commun.">
        <title>Thousands of microbial genomes shed light on interconnected biogeochemical processes in an aquifer system.</title>
        <authorList>
            <person name="Anantharaman K."/>
            <person name="Brown C.T."/>
            <person name="Hug L.A."/>
            <person name="Sharon I."/>
            <person name="Castelle C.J."/>
            <person name="Probst A.J."/>
            <person name="Thomas B.C."/>
            <person name="Singh A."/>
            <person name="Wilkins M.J."/>
            <person name="Karaoz U."/>
            <person name="Brodie E.L."/>
            <person name="Williams K.H."/>
            <person name="Hubbard S.S."/>
            <person name="Banfield J.F."/>
        </authorList>
    </citation>
    <scope>NUCLEOTIDE SEQUENCE [LARGE SCALE GENOMIC DNA]</scope>
</reference>